<dbReference type="KEGG" id="stab:STABA_v1c04530"/>
<keyword evidence="3" id="KW-1185">Reference proteome</keyword>
<dbReference type="Pfam" id="PF01935">
    <property type="entry name" value="DUF87"/>
    <property type="match status" value="1"/>
</dbReference>
<dbReference type="SUPFAM" id="SSF52540">
    <property type="entry name" value="P-loop containing nucleoside triphosphate hydrolases"/>
    <property type="match status" value="1"/>
</dbReference>
<name>A0A6I6C7Q5_9MOLU</name>
<sequence length="592" mass="68325">MSLLIGKIINVYTDRIGIELIESSDFSYNYNGDSYTLNGINDFITVQNEYNNKCLLRITSIYQKQKALDRSENSKFTDINIADACPVGEWTNDVFKFGITKYPMVGKNVYLANKGEISSIFESADIKNSIYFGDIVNLEYIKFKINLKTLFSNHMAIIGNSGSGKSTTIKEIINSLVNDLEDSNKSINRKNINFILFDVHNEYSNFMQTNYQIIDAKKDISLPLENLNLADWINLVLPSVSIQLPILKNSLKFAHLYEDVKFDMNSLLAYIVKELYINVQTDSVAKRQKIVGICEKINNPDLLKLLDSYNVRFGNFEDKDSEKNFKEKLSNLIKNNNFERIIIDSLDKIKNIESLKEGIELALLWEERKGNNQVRPNCITMMTRVENIISEYKDNLFSSNINKIENYKKIYDNEEILTVVNVSELEDDDLRFFANFFLNQVFNNKKTKNDLKTYNIIFDEAHRYIKEDNNNELTKSFSIFEKIAKEGRKFGIYLTISSQRPGELSKTVLSQCNNFIMHRIKSGIDLENIKKSNPFIDEYQINRLSVLPTGTAVLAGESFLIPLEVKIVKKEEKKDESASPNLLDVWFEKKEI</sequence>
<dbReference type="Proteomes" id="UP000424468">
    <property type="component" value="Chromosome"/>
</dbReference>
<dbReference type="InterPro" id="IPR002789">
    <property type="entry name" value="HerA_central"/>
</dbReference>
<dbReference type="AlphaFoldDB" id="A0A6I6C7Q5"/>
<dbReference type="OrthoDB" id="9806951at2"/>
<dbReference type="InterPro" id="IPR027417">
    <property type="entry name" value="P-loop_NTPase"/>
</dbReference>
<evidence type="ECO:0000313" key="2">
    <source>
        <dbReference type="EMBL" id="QGS51816.1"/>
    </source>
</evidence>
<proteinExistence type="predicted"/>
<dbReference type="PANTHER" id="PTHR42957:SF1">
    <property type="entry name" value="HELICASE MJ1565-RELATED"/>
    <property type="match status" value="1"/>
</dbReference>
<organism evidence="2 3">
    <name type="scientific">Spiroplasma tabanidicola</name>
    <dbReference type="NCBI Taxonomy" id="324079"/>
    <lineage>
        <taxon>Bacteria</taxon>
        <taxon>Bacillati</taxon>
        <taxon>Mycoplasmatota</taxon>
        <taxon>Mollicutes</taxon>
        <taxon>Entomoplasmatales</taxon>
        <taxon>Spiroplasmataceae</taxon>
        <taxon>Spiroplasma</taxon>
    </lineage>
</organism>
<dbReference type="InterPro" id="IPR008571">
    <property type="entry name" value="HerA-like"/>
</dbReference>
<dbReference type="RefSeq" id="WP_156006158.1">
    <property type="nucleotide sequence ID" value="NZ_CP046276.1"/>
</dbReference>
<dbReference type="PANTHER" id="PTHR42957">
    <property type="entry name" value="HELICASE MJ1565-RELATED"/>
    <property type="match status" value="1"/>
</dbReference>
<dbReference type="Gene3D" id="3.40.50.300">
    <property type="entry name" value="P-loop containing nucleotide triphosphate hydrolases"/>
    <property type="match status" value="2"/>
</dbReference>
<evidence type="ECO:0000259" key="1">
    <source>
        <dbReference type="Pfam" id="PF01935"/>
    </source>
</evidence>
<protein>
    <recommendedName>
        <fullName evidence="1">Helicase HerA central domain-containing protein</fullName>
    </recommendedName>
</protein>
<feature type="domain" description="Helicase HerA central" evidence="1">
    <location>
        <begin position="131"/>
        <end position="339"/>
    </location>
</feature>
<dbReference type="EMBL" id="CP046276">
    <property type="protein sequence ID" value="QGS51816.1"/>
    <property type="molecule type" value="Genomic_DNA"/>
</dbReference>
<reference evidence="2 3" key="1">
    <citation type="submission" date="2019-11" db="EMBL/GenBank/DDBJ databases">
        <title>Complete genome sequence of Spiroplasma tabanidicola TAUS-1 (DSM 22603).</title>
        <authorList>
            <person name="Huang C.-T."/>
            <person name="Lin Y.-C."/>
            <person name="Kuo C.-H."/>
        </authorList>
    </citation>
    <scope>NUCLEOTIDE SEQUENCE [LARGE SCALE GENOMIC DNA]</scope>
    <source>
        <strain evidence="2 3">TAUS-1</strain>
    </source>
</reference>
<gene>
    <name evidence="2" type="ORF">STABA_v1c04530</name>
</gene>
<accession>A0A6I6C7Q5</accession>
<evidence type="ECO:0000313" key="3">
    <source>
        <dbReference type="Proteomes" id="UP000424468"/>
    </source>
</evidence>